<keyword evidence="5" id="KW-1185">Reference proteome</keyword>
<dbReference type="Proteomes" id="UP000056209">
    <property type="component" value="Unassembled WGS sequence"/>
</dbReference>
<protein>
    <submittedName>
        <fullName evidence="4">Oxidoreductase</fullName>
    </submittedName>
</protein>
<evidence type="ECO:0000259" key="3">
    <source>
        <dbReference type="SMART" id="SM00903"/>
    </source>
</evidence>
<evidence type="ECO:0000313" key="4">
    <source>
        <dbReference type="EMBL" id="GAQ22689.1"/>
    </source>
</evidence>
<dbReference type="GO" id="GO:0006208">
    <property type="term" value="P:pyrimidine nucleobase catabolic process"/>
    <property type="evidence" value="ECO:0007669"/>
    <property type="project" value="TreeGrafter"/>
</dbReference>
<dbReference type="InterPro" id="IPR012349">
    <property type="entry name" value="Split_barrel_FMN-bd"/>
</dbReference>
<evidence type="ECO:0000256" key="1">
    <source>
        <dbReference type="ARBA" id="ARBA00023002"/>
    </source>
</evidence>
<dbReference type="SUPFAM" id="SSF50475">
    <property type="entry name" value="FMN-binding split barrel"/>
    <property type="match status" value="1"/>
</dbReference>
<gene>
    <name evidence="4" type="ORF">DEIGR_102716</name>
</gene>
<feature type="domain" description="Flavin reductase like" evidence="3">
    <location>
        <begin position="32"/>
        <end position="173"/>
    </location>
</feature>
<dbReference type="InterPro" id="IPR002563">
    <property type="entry name" value="Flavin_Rdtase-like_dom"/>
</dbReference>
<dbReference type="Pfam" id="PF01613">
    <property type="entry name" value="Flavin_Reduct"/>
    <property type="match status" value="1"/>
</dbReference>
<sequence>MSGAADPPGQPAGYTPGMTDTGLSPQEFRQTLGRFASGVTIITARGDERRGMTASAFVSVSLQPPLILVSVDTRAHMQALLLQDDVTHFGVNVLSATQRHLSDHFAGRPGPEDQVPWFEHEGLPLIGGSVAQLVCRKDRVIEAGDHTLFLGFVEYSRYTDDDPLVYFRGQYHELG</sequence>
<feature type="region of interest" description="Disordered" evidence="2">
    <location>
        <begin position="1"/>
        <end position="25"/>
    </location>
</feature>
<dbReference type="SMART" id="SM00903">
    <property type="entry name" value="Flavin_Reduct"/>
    <property type="match status" value="1"/>
</dbReference>
<reference evidence="5" key="1">
    <citation type="submission" date="2015-11" db="EMBL/GenBank/DDBJ databases">
        <title>Draft Genome Sequence of the Radioresistant Bacterium Deinococcus grandis, Isolated from Freshwater Fish in Japan.</title>
        <authorList>
            <person name="Satoh K."/>
            <person name="Onodera T."/>
            <person name="Omoso K."/>
            <person name="Takeda-Yano K."/>
            <person name="Katayama T."/>
            <person name="Oono Y."/>
            <person name="Narumi I."/>
        </authorList>
    </citation>
    <scope>NUCLEOTIDE SEQUENCE [LARGE SCALE GENOMIC DNA]</scope>
    <source>
        <strain evidence="5">ATCC 43672</strain>
    </source>
</reference>
<accession>A0A100HL27</accession>
<evidence type="ECO:0000256" key="2">
    <source>
        <dbReference type="SAM" id="MobiDB-lite"/>
    </source>
</evidence>
<dbReference type="EMBL" id="BCMS01000001">
    <property type="protein sequence ID" value="GAQ22689.1"/>
    <property type="molecule type" value="Genomic_DNA"/>
</dbReference>
<keyword evidence="1" id="KW-0560">Oxidoreductase</keyword>
<dbReference type="AlphaFoldDB" id="A0A100HL27"/>
<dbReference type="PANTHER" id="PTHR30466:SF1">
    <property type="entry name" value="FMN REDUCTASE (NADH) RUTF"/>
    <property type="match status" value="1"/>
</dbReference>
<dbReference type="GO" id="GO:0010181">
    <property type="term" value="F:FMN binding"/>
    <property type="evidence" value="ECO:0007669"/>
    <property type="project" value="InterPro"/>
</dbReference>
<dbReference type="PANTHER" id="PTHR30466">
    <property type="entry name" value="FLAVIN REDUCTASE"/>
    <property type="match status" value="1"/>
</dbReference>
<dbReference type="GO" id="GO:0042602">
    <property type="term" value="F:riboflavin reductase (NADPH) activity"/>
    <property type="evidence" value="ECO:0007669"/>
    <property type="project" value="TreeGrafter"/>
</dbReference>
<organism evidence="4 5">
    <name type="scientific">Deinococcus grandis</name>
    <dbReference type="NCBI Taxonomy" id="57498"/>
    <lineage>
        <taxon>Bacteria</taxon>
        <taxon>Thermotogati</taxon>
        <taxon>Deinococcota</taxon>
        <taxon>Deinococci</taxon>
        <taxon>Deinococcales</taxon>
        <taxon>Deinococcaceae</taxon>
        <taxon>Deinococcus</taxon>
    </lineage>
</organism>
<proteinExistence type="predicted"/>
<comment type="caution">
    <text evidence="4">The sequence shown here is derived from an EMBL/GenBank/DDBJ whole genome shotgun (WGS) entry which is preliminary data.</text>
</comment>
<evidence type="ECO:0000313" key="5">
    <source>
        <dbReference type="Proteomes" id="UP000056209"/>
    </source>
</evidence>
<dbReference type="OrthoDB" id="9792858at2"/>
<name>A0A100HL27_9DEIO</name>
<dbReference type="Gene3D" id="2.30.110.10">
    <property type="entry name" value="Electron Transport, Fmn-binding Protein, Chain A"/>
    <property type="match status" value="1"/>
</dbReference>
<dbReference type="InterPro" id="IPR050268">
    <property type="entry name" value="NADH-dep_flavin_reductase"/>
</dbReference>